<evidence type="ECO:0000313" key="3">
    <source>
        <dbReference type="Proteomes" id="UP001189429"/>
    </source>
</evidence>
<evidence type="ECO:0000256" key="1">
    <source>
        <dbReference type="SAM" id="MobiDB-lite"/>
    </source>
</evidence>
<comment type="caution">
    <text evidence="2">The sequence shown here is derived from an EMBL/GenBank/DDBJ whole genome shotgun (WGS) entry which is preliminary data.</text>
</comment>
<accession>A0ABN9PHA4</accession>
<name>A0ABN9PHA4_9DINO</name>
<organism evidence="2 3">
    <name type="scientific">Prorocentrum cordatum</name>
    <dbReference type="NCBI Taxonomy" id="2364126"/>
    <lineage>
        <taxon>Eukaryota</taxon>
        <taxon>Sar</taxon>
        <taxon>Alveolata</taxon>
        <taxon>Dinophyceae</taxon>
        <taxon>Prorocentrales</taxon>
        <taxon>Prorocentraceae</taxon>
        <taxon>Prorocentrum</taxon>
    </lineage>
</organism>
<dbReference type="Gene3D" id="2.130.10.10">
    <property type="entry name" value="YVTN repeat-like/Quinoprotein amine dehydrogenase"/>
    <property type="match status" value="1"/>
</dbReference>
<dbReference type="EMBL" id="CAUYUJ010000761">
    <property type="protein sequence ID" value="CAK0792357.1"/>
    <property type="molecule type" value="Genomic_DNA"/>
</dbReference>
<feature type="region of interest" description="Disordered" evidence="1">
    <location>
        <begin position="88"/>
        <end position="125"/>
    </location>
</feature>
<reference evidence="2" key="1">
    <citation type="submission" date="2023-10" db="EMBL/GenBank/DDBJ databases">
        <authorList>
            <person name="Chen Y."/>
            <person name="Shah S."/>
            <person name="Dougan E. K."/>
            <person name="Thang M."/>
            <person name="Chan C."/>
        </authorList>
    </citation>
    <scope>NUCLEOTIDE SEQUENCE [LARGE SCALE GENOMIC DNA]</scope>
</reference>
<sequence>MTPDVAWTFQIDSSLDPMPEDDNRLMIWRSDMCRRMYQLATVEKEISWIKYKLTSLGGIEKQVGLENGALHRFNLQSGLHRGSIPRSDSVAPLASAAGELDEEAGLPKPERPPHKKAAAVPPPRAHRGRVCGVSVTVSGTVLSVASNPKDCALRIWKLATHEAVAAVDLGRERPGAPSCLLLRVQGALAAVSLDDGALLLVDLHGQ</sequence>
<gene>
    <name evidence="2" type="ORF">PCOR1329_LOCUS2989</name>
</gene>
<keyword evidence="3" id="KW-1185">Reference proteome</keyword>
<dbReference type="InterPro" id="IPR015943">
    <property type="entry name" value="WD40/YVTN_repeat-like_dom_sf"/>
</dbReference>
<proteinExistence type="predicted"/>
<dbReference type="Proteomes" id="UP001189429">
    <property type="component" value="Unassembled WGS sequence"/>
</dbReference>
<dbReference type="SUPFAM" id="SSF101898">
    <property type="entry name" value="NHL repeat"/>
    <property type="match status" value="1"/>
</dbReference>
<protein>
    <submittedName>
        <fullName evidence="2">Uncharacterized protein</fullName>
    </submittedName>
</protein>
<evidence type="ECO:0000313" key="2">
    <source>
        <dbReference type="EMBL" id="CAK0792357.1"/>
    </source>
</evidence>
<feature type="non-terminal residue" evidence="2">
    <location>
        <position position="206"/>
    </location>
</feature>